<sequence>MGGYQDLVFSAGDSSEIYYSIVGNAPYRKFVISFYEGRVAGCTERSSSQIVLHETTNIIEVFVDKKMLPCSTRKFENALIGIINADGTAGYSPAMRNTGVWQASQEGWK</sequence>
<dbReference type="Proteomes" id="UP001595735">
    <property type="component" value="Unassembled WGS sequence"/>
</dbReference>
<protein>
    <recommendedName>
        <fullName evidence="3">Glycosyl hydrolase family 32 C-terminal domain-containing protein</fullName>
    </recommendedName>
</protein>
<proteinExistence type="predicted"/>
<keyword evidence="2" id="KW-1185">Reference proteome</keyword>
<evidence type="ECO:0008006" key="3">
    <source>
        <dbReference type="Google" id="ProtNLM"/>
    </source>
</evidence>
<name>A0ABV7XW69_9FLAO</name>
<organism evidence="1 2">
    <name type="scientific">Chryseobacterium tructae</name>
    <dbReference type="NCBI Taxonomy" id="1037380"/>
    <lineage>
        <taxon>Bacteria</taxon>
        <taxon>Pseudomonadati</taxon>
        <taxon>Bacteroidota</taxon>
        <taxon>Flavobacteriia</taxon>
        <taxon>Flavobacteriales</taxon>
        <taxon>Weeksellaceae</taxon>
        <taxon>Chryseobacterium group</taxon>
        <taxon>Chryseobacterium</taxon>
    </lineage>
</organism>
<dbReference type="EMBL" id="JBHRYO010000002">
    <property type="protein sequence ID" value="MFC3756814.1"/>
    <property type="molecule type" value="Genomic_DNA"/>
</dbReference>
<dbReference type="RefSeq" id="WP_290297552.1">
    <property type="nucleotide sequence ID" value="NZ_JAUFQR010000001.1"/>
</dbReference>
<evidence type="ECO:0000313" key="1">
    <source>
        <dbReference type="EMBL" id="MFC3756814.1"/>
    </source>
</evidence>
<accession>A0ABV7XW69</accession>
<reference evidence="2" key="1">
    <citation type="journal article" date="2019" name="Int. J. Syst. Evol. Microbiol.">
        <title>The Global Catalogue of Microorganisms (GCM) 10K type strain sequencing project: providing services to taxonomists for standard genome sequencing and annotation.</title>
        <authorList>
            <consortium name="The Broad Institute Genomics Platform"/>
            <consortium name="The Broad Institute Genome Sequencing Center for Infectious Disease"/>
            <person name="Wu L."/>
            <person name="Ma J."/>
        </authorList>
    </citation>
    <scope>NUCLEOTIDE SEQUENCE [LARGE SCALE GENOMIC DNA]</scope>
    <source>
        <strain evidence="2">CECT 7798</strain>
    </source>
</reference>
<gene>
    <name evidence="1" type="ORF">ACFONJ_12615</name>
</gene>
<comment type="caution">
    <text evidence="1">The sequence shown here is derived from an EMBL/GenBank/DDBJ whole genome shotgun (WGS) entry which is preliminary data.</text>
</comment>
<evidence type="ECO:0000313" key="2">
    <source>
        <dbReference type="Proteomes" id="UP001595735"/>
    </source>
</evidence>